<dbReference type="KEGG" id="lal:AT746_06880"/>
<feature type="signal peptide" evidence="1">
    <location>
        <begin position="1"/>
        <end position="24"/>
    </location>
</feature>
<proteinExistence type="predicted"/>
<gene>
    <name evidence="2" type="ORF">AT746_06880</name>
</gene>
<accession>A0A0U3AYM9</accession>
<sequence length="190" mass="20395">MIMRVLIISFVLPLLLTFSPLSQADILSFAGDGDYNGSVTGDDGWRFNMGSGEMDFWNFTLDQETSLSVNIVSDIVFGLGLYSGELQTDPGFMFSNTGDFSGLFGESMSYIAGTDPFTPFSGNSLSNIMLSAGSYTLALGGNDAGFDMFSDFDYSMNISTQAAAVPEPALGGLFALTLSILLIQRKRLLN</sequence>
<evidence type="ECO:0008006" key="4">
    <source>
        <dbReference type="Google" id="ProtNLM"/>
    </source>
</evidence>
<keyword evidence="1" id="KW-0732">Signal</keyword>
<organism evidence="2 3">
    <name type="scientific">Lacimicrobium alkaliphilum</name>
    <dbReference type="NCBI Taxonomy" id="1526571"/>
    <lineage>
        <taxon>Bacteria</taxon>
        <taxon>Pseudomonadati</taxon>
        <taxon>Pseudomonadota</taxon>
        <taxon>Gammaproteobacteria</taxon>
        <taxon>Alteromonadales</taxon>
        <taxon>Alteromonadaceae</taxon>
        <taxon>Lacimicrobium</taxon>
    </lineage>
</organism>
<evidence type="ECO:0000256" key="1">
    <source>
        <dbReference type="SAM" id="SignalP"/>
    </source>
</evidence>
<dbReference type="EMBL" id="CP013650">
    <property type="protein sequence ID" value="ALS98016.1"/>
    <property type="molecule type" value="Genomic_DNA"/>
</dbReference>
<protein>
    <recommendedName>
        <fullName evidence="4">PEP-CTERM protein-sorting domain-containing protein</fullName>
    </recommendedName>
</protein>
<feature type="chain" id="PRO_5006836328" description="PEP-CTERM protein-sorting domain-containing protein" evidence="1">
    <location>
        <begin position="25"/>
        <end position="190"/>
    </location>
</feature>
<keyword evidence="3" id="KW-1185">Reference proteome</keyword>
<evidence type="ECO:0000313" key="3">
    <source>
        <dbReference type="Proteomes" id="UP000068447"/>
    </source>
</evidence>
<evidence type="ECO:0000313" key="2">
    <source>
        <dbReference type="EMBL" id="ALS98016.1"/>
    </source>
</evidence>
<dbReference type="Proteomes" id="UP000068447">
    <property type="component" value="Chromosome"/>
</dbReference>
<reference evidence="2 3" key="1">
    <citation type="submission" date="2015-12" db="EMBL/GenBank/DDBJ databases">
        <title>Complete genome of Lacimicrobium alkaliphilum KCTC 32984.</title>
        <authorList>
            <person name="Kim S.-G."/>
            <person name="Lee Y.-J."/>
        </authorList>
    </citation>
    <scope>NUCLEOTIDE SEQUENCE [LARGE SCALE GENOMIC DNA]</scope>
    <source>
        <strain evidence="2 3">YelD216</strain>
    </source>
</reference>
<dbReference type="AlphaFoldDB" id="A0A0U3AYM9"/>
<name>A0A0U3AYM9_9ALTE</name>